<dbReference type="InParanoid" id="G0MA52"/>
<sequence>MPGRCEDDIEKKLKAKHAKILEMKQKESEERMAEHERLLQLEKDRYEKLQAELLERERLASILLSSRPRVTWRVDDATMQHSESLSESKGSAEREKSATSYLSEVVSVIIEAENLLDGCGAHPETIPNLIERIRRIEPFSPKFEDSISAEHFQLQVIAKRTLLFLIPALSKRGQEWKELKKTHEEIKRFLEEYRQVLDAFPTDEKSQKRKLVQGANDDFACIQRSLSSFEKLEELFSGDENMDSSSYDEYNSHKQSHAFFNEFLKMKEKFISFAVDALIEEREVEYFYQSEAEIKIKVSHVEELVGLLNQNQFATLSNTIDNALKSVEAEIEKVEEVMKECELNNKFVTISFTRIEDLHSKLKILKDNFSEALENQQKVPKTEKPNQEAAILEMFSQLTPEDARNLFRKLQDSYGVAAAKPEEKVEIPKTIHMPTEESEQGIMYKNKNLQRVEQEEIRAWASRLQNSKNQAGNKNNS</sequence>
<feature type="coiled-coil region" evidence="1">
    <location>
        <begin position="317"/>
        <end position="375"/>
    </location>
</feature>
<feature type="coiled-coil region" evidence="1">
    <location>
        <begin position="18"/>
        <end position="59"/>
    </location>
</feature>
<keyword evidence="3" id="KW-1185">Reference proteome</keyword>
<dbReference type="AlphaFoldDB" id="G0MA52"/>
<proteinExistence type="predicted"/>
<evidence type="ECO:0000313" key="3">
    <source>
        <dbReference type="Proteomes" id="UP000008068"/>
    </source>
</evidence>
<organism evidence="3">
    <name type="scientific">Caenorhabditis brenneri</name>
    <name type="common">Nematode worm</name>
    <dbReference type="NCBI Taxonomy" id="135651"/>
    <lineage>
        <taxon>Eukaryota</taxon>
        <taxon>Metazoa</taxon>
        <taxon>Ecdysozoa</taxon>
        <taxon>Nematoda</taxon>
        <taxon>Chromadorea</taxon>
        <taxon>Rhabditida</taxon>
        <taxon>Rhabditina</taxon>
        <taxon>Rhabditomorpha</taxon>
        <taxon>Rhabditoidea</taxon>
        <taxon>Rhabditidae</taxon>
        <taxon>Peloderinae</taxon>
        <taxon>Caenorhabditis</taxon>
    </lineage>
</organism>
<gene>
    <name evidence="2" type="ORF">CAEBREN_10157</name>
</gene>
<name>G0MA52_CAEBE</name>
<keyword evidence="1" id="KW-0175">Coiled coil</keyword>
<reference evidence="3" key="1">
    <citation type="submission" date="2011-07" db="EMBL/GenBank/DDBJ databases">
        <authorList>
            <consortium name="Caenorhabditis brenneri Sequencing and Analysis Consortium"/>
            <person name="Wilson R.K."/>
        </authorList>
    </citation>
    <scope>NUCLEOTIDE SEQUENCE [LARGE SCALE GENOMIC DNA]</scope>
    <source>
        <strain evidence="3">PB2801</strain>
    </source>
</reference>
<dbReference type="HOGENOM" id="CLU_572709_0_0_1"/>
<protein>
    <submittedName>
        <fullName evidence="2">Uncharacterized protein</fullName>
    </submittedName>
</protein>
<evidence type="ECO:0000313" key="2">
    <source>
        <dbReference type="EMBL" id="EGT31096.1"/>
    </source>
</evidence>
<dbReference type="EMBL" id="GL379787">
    <property type="protein sequence ID" value="EGT31096.1"/>
    <property type="molecule type" value="Genomic_DNA"/>
</dbReference>
<evidence type="ECO:0000256" key="1">
    <source>
        <dbReference type="SAM" id="Coils"/>
    </source>
</evidence>
<accession>G0MA52</accession>
<dbReference type="Proteomes" id="UP000008068">
    <property type="component" value="Unassembled WGS sequence"/>
</dbReference>